<evidence type="ECO:0000313" key="3">
    <source>
        <dbReference type="WBParaSite" id="nRc.2.0.1.t24984-RA"/>
    </source>
</evidence>
<organism evidence="2 3">
    <name type="scientific">Romanomermis culicivorax</name>
    <name type="common">Nematode worm</name>
    <dbReference type="NCBI Taxonomy" id="13658"/>
    <lineage>
        <taxon>Eukaryota</taxon>
        <taxon>Metazoa</taxon>
        <taxon>Ecdysozoa</taxon>
        <taxon>Nematoda</taxon>
        <taxon>Enoplea</taxon>
        <taxon>Dorylaimia</taxon>
        <taxon>Mermithida</taxon>
        <taxon>Mermithoidea</taxon>
        <taxon>Mermithidae</taxon>
        <taxon>Romanomermis</taxon>
    </lineage>
</organism>
<dbReference type="PROSITE" id="PS50006">
    <property type="entry name" value="FHA_DOMAIN"/>
    <property type="match status" value="1"/>
</dbReference>
<protein>
    <submittedName>
        <fullName evidence="3">FHA domain-containing protein</fullName>
    </submittedName>
</protein>
<feature type="domain" description="FHA" evidence="1">
    <location>
        <begin position="54"/>
        <end position="108"/>
    </location>
</feature>
<keyword evidence="2" id="KW-1185">Reference proteome</keyword>
<dbReference type="InterPro" id="IPR000253">
    <property type="entry name" value="FHA_dom"/>
</dbReference>
<sequence length="108" mass="11686">MNTLCNVTKKYKQQIKSLNKYAAIDSVGPFARSTCSSDAFNNNDLSSSTSCIFTISGKESKSVDINPGAELISHDVSQMHKDLELDEKVTANIDIGSSSKAGPYRSYA</sequence>
<name>A0A915JFM5_ROMCU</name>
<dbReference type="WBParaSite" id="nRc.2.0.1.t24984-RA">
    <property type="protein sequence ID" value="nRc.2.0.1.t24984-RA"/>
    <property type="gene ID" value="nRc.2.0.1.g24984"/>
</dbReference>
<dbReference type="Proteomes" id="UP000887565">
    <property type="component" value="Unplaced"/>
</dbReference>
<evidence type="ECO:0000313" key="2">
    <source>
        <dbReference type="Proteomes" id="UP000887565"/>
    </source>
</evidence>
<dbReference type="AlphaFoldDB" id="A0A915JFM5"/>
<proteinExistence type="predicted"/>
<accession>A0A915JFM5</accession>
<reference evidence="3" key="1">
    <citation type="submission" date="2022-11" db="UniProtKB">
        <authorList>
            <consortium name="WormBaseParasite"/>
        </authorList>
    </citation>
    <scope>IDENTIFICATION</scope>
</reference>
<evidence type="ECO:0000259" key="1">
    <source>
        <dbReference type="PROSITE" id="PS50006"/>
    </source>
</evidence>